<dbReference type="WBParaSite" id="L893_g28996.t1">
    <property type="protein sequence ID" value="L893_g28996.t1"/>
    <property type="gene ID" value="L893_g28996"/>
</dbReference>
<dbReference type="InterPro" id="IPR001910">
    <property type="entry name" value="Inosine/uridine_hydrolase_dom"/>
</dbReference>
<dbReference type="SUPFAM" id="SSF53590">
    <property type="entry name" value="Nucleoside hydrolase"/>
    <property type="match status" value="1"/>
</dbReference>
<dbReference type="Proteomes" id="UP000095287">
    <property type="component" value="Unplaced"/>
</dbReference>
<evidence type="ECO:0000259" key="2">
    <source>
        <dbReference type="Pfam" id="PF01156"/>
    </source>
</evidence>
<proteinExistence type="inferred from homology"/>
<dbReference type="GO" id="GO:0016799">
    <property type="term" value="F:hydrolase activity, hydrolyzing N-glycosyl compounds"/>
    <property type="evidence" value="ECO:0007669"/>
    <property type="project" value="InterPro"/>
</dbReference>
<dbReference type="AlphaFoldDB" id="A0A1I7ZR67"/>
<feature type="domain" description="Inosine/uridine-preferring nucleoside hydrolase" evidence="2">
    <location>
        <begin position="5"/>
        <end position="247"/>
    </location>
</feature>
<accession>A0A1I7ZR67</accession>
<organism evidence="3 4">
    <name type="scientific">Steinernema glaseri</name>
    <dbReference type="NCBI Taxonomy" id="37863"/>
    <lineage>
        <taxon>Eukaryota</taxon>
        <taxon>Metazoa</taxon>
        <taxon>Ecdysozoa</taxon>
        <taxon>Nematoda</taxon>
        <taxon>Chromadorea</taxon>
        <taxon>Rhabditida</taxon>
        <taxon>Tylenchina</taxon>
        <taxon>Panagrolaimomorpha</taxon>
        <taxon>Strongyloidoidea</taxon>
        <taxon>Steinernematidae</taxon>
        <taxon>Steinernema</taxon>
    </lineage>
</organism>
<evidence type="ECO:0000313" key="3">
    <source>
        <dbReference type="Proteomes" id="UP000095287"/>
    </source>
</evidence>
<protein>
    <submittedName>
        <fullName evidence="4">IU_nuc_hydro domain-containing protein</fullName>
    </submittedName>
</protein>
<dbReference type="Gene3D" id="3.90.245.10">
    <property type="entry name" value="Ribonucleoside hydrolase-like"/>
    <property type="match status" value="1"/>
</dbReference>
<dbReference type="InterPro" id="IPR036452">
    <property type="entry name" value="Ribo_hydro-like"/>
</dbReference>
<dbReference type="InterPro" id="IPR052775">
    <property type="entry name" value="IUN_hydrolase"/>
</dbReference>
<name>A0A1I7ZR67_9BILA</name>
<dbReference type="PANTHER" id="PTHR46190">
    <property type="entry name" value="SI:CH211-201H21.5-RELATED"/>
    <property type="match status" value="1"/>
</dbReference>
<keyword evidence="3" id="KW-1185">Reference proteome</keyword>
<sequence>MDTSSAFGKDGIGDKPDAFPAATADDFSNFVPGKHAAQALVDLCREDKELTLVCLGPLTNVALALKLDPSFANMPKKVVIMGGNYYGIGNVASRPTVEFNFYGDPEAAHIVLAEMQCPIVAVPWEAFVLEGKKHEAEVDFEAHLNLDTNLSRFLKAATSVIRAHMAEKHRQFAYCDEIALSAAINPEKVIRQSRMLRVTVELAGRLTRGQVVVDWTHQPQGDEDDIAEDLDMSQRPVQFVTSYDVKEVDEMMIDAVKKI</sequence>
<dbReference type="PANTHER" id="PTHR46190:SF1">
    <property type="entry name" value="SI:CH211-201H21.5"/>
    <property type="match status" value="1"/>
</dbReference>
<evidence type="ECO:0000313" key="4">
    <source>
        <dbReference type="WBParaSite" id="L893_g28996.t1"/>
    </source>
</evidence>
<evidence type="ECO:0000256" key="1">
    <source>
        <dbReference type="ARBA" id="ARBA00009176"/>
    </source>
</evidence>
<dbReference type="Pfam" id="PF01156">
    <property type="entry name" value="IU_nuc_hydro"/>
    <property type="match status" value="1"/>
</dbReference>
<reference evidence="4" key="1">
    <citation type="submission" date="2016-11" db="UniProtKB">
        <authorList>
            <consortium name="WormBaseParasite"/>
        </authorList>
    </citation>
    <scope>IDENTIFICATION</scope>
</reference>
<comment type="similarity">
    <text evidence="1">Belongs to the IUNH family.</text>
</comment>